<keyword evidence="4" id="KW-1185">Reference proteome</keyword>
<dbReference type="STRING" id="2594813.A0A395N059"/>
<proteinExistence type="predicted"/>
<feature type="compositionally biased region" description="Basic residues" evidence="1">
    <location>
        <begin position="169"/>
        <end position="190"/>
    </location>
</feature>
<dbReference type="Proteomes" id="UP000265631">
    <property type="component" value="Unassembled WGS sequence"/>
</dbReference>
<comment type="caution">
    <text evidence="3">The sequence shown here is derived from an EMBL/GenBank/DDBJ whole genome shotgun (WGS) entry which is preliminary data.</text>
</comment>
<dbReference type="EMBL" id="PXXK01000042">
    <property type="protein sequence ID" value="RFN53516.1"/>
    <property type="molecule type" value="Genomic_DNA"/>
</dbReference>
<feature type="compositionally biased region" description="Basic and acidic residues" evidence="1">
    <location>
        <begin position="155"/>
        <end position="168"/>
    </location>
</feature>
<dbReference type="AlphaFoldDB" id="A0A395N059"/>
<protein>
    <submittedName>
        <fullName evidence="3">Antifungal defensin</fullName>
    </submittedName>
</protein>
<feature type="region of interest" description="Disordered" evidence="1">
    <location>
        <begin position="25"/>
        <end position="200"/>
    </location>
</feature>
<evidence type="ECO:0000256" key="2">
    <source>
        <dbReference type="SAM" id="SignalP"/>
    </source>
</evidence>
<gene>
    <name evidence="3" type="ORF">FIE12Z_2341</name>
</gene>
<keyword evidence="2" id="KW-0732">Signal</keyword>
<evidence type="ECO:0000313" key="4">
    <source>
        <dbReference type="Proteomes" id="UP000265631"/>
    </source>
</evidence>
<feature type="compositionally biased region" description="Basic and acidic residues" evidence="1">
    <location>
        <begin position="49"/>
        <end position="67"/>
    </location>
</feature>
<feature type="chain" id="PRO_5017458689" evidence="2">
    <location>
        <begin position="20"/>
        <end position="251"/>
    </location>
</feature>
<accession>A0A395N059</accession>
<feature type="compositionally biased region" description="Basic and acidic residues" evidence="1">
    <location>
        <begin position="76"/>
        <end position="129"/>
    </location>
</feature>
<feature type="compositionally biased region" description="Basic residues" evidence="1">
    <location>
        <begin position="130"/>
        <end position="154"/>
    </location>
</feature>
<evidence type="ECO:0000256" key="1">
    <source>
        <dbReference type="SAM" id="MobiDB-lite"/>
    </source>
</evidence>
<organism evidence="3 4">
    <name type="scientific">Fusarium flagelliforme</name>
    <dbReference type="NCBI Taxonomy" id="2675880"/>
    <lineage>
        <taxon>Eukaryota</taxon>
        <taxon>Fungi</taxon>
        <taxon>Dikarya</taxon>
        <taxon>Ascomycota</taxon>
        <taxon>Pezizomycotina</taxon>
        <taxon>Sordariomycetes</taxon>
        <taxon>Hypocreomycetidae</taxon>
        <taxon>Hypocreales</taxon>
        <taxon>Nectriaceae</taxon>
        <taxon>Fusarium</taxon>
        <taxon>Fusarium incarnatum-equiseti species complex</taxon>
    </lineage>
</organism>
<evidence type="ECO:0000313" key="3">
    <source>
        <dbReference type="EMBL" id="RFN53516.1"/>
    </source>
</evidence>
<sequence>MLFNKLFLSAVLAMSSVAALPNPMPDQAGIAERSPKSHDHHHHCGKHASYSEDKKECVCHDSSETFEKKHKKCKKMKDDKKAVKTDVKKAAKDVKKKTDDKKDDDKKGDHKDDKKDTKPKSERDLEERSPKKHHKGKHHKDHKDHHHDDKKKHHDERDIEERDIEERTPKKHHKGKHHKDHHHDDKKKHHDERTPKSTRSLLHHCGKSAYYDKAKKECICHDSGKDFYAKHKTCSCPKGEKWHHIERKCKK</sequence>
<name>A0A395N059_9HYPO</name>
<reference evidence="3 4" key="1">
    <citation type="journal article" date="2018" name="PLoS Pathog.">
        <title>Evolution of structural diversity of trichothecenes, a family of toxins produced by plant pathogenic and entomopathogenic fungi.</title>
        <authorList>
            <person name="Proctor R.H."/>
            <person name="McCormick S.P."/>
            <person name="Kim H.S."/>
            <person name="Cardoza R.E."/>
            <person name="Stanley A.M."/>
            <person name="Lindo L."/>
            <person name="Kelly A."/>
            <person name="Brown D.W."/>
            <person name="Lee T."/>
            <person name="Vaughan M.M."/>
            <person name="Alexander N.J."/>
            <person name="Busman M."/>
            <person name="Gutierrez S."/>
        </authorList>
    </citation>
    <scope>NUCLEOTIDE SEQUENCE [LARGE SCALE GENOMIC DNA]</scope>
    <source>
        <strain evidence="3 4">NRRL 13405</strain>
    </source>
</reference>
<feature type="signal peptide" evidence="2">
    <location>
        <begin position="1"/>
        <end position="19"/>
    </location>
</feature>